<evidence type="ECO:0000313" key="9">
    <source>
        <dbReference type="Proteomes" id="UP000813463"/>
    </source>
</evidence>
<comment type="caution">
    <text evidence="6">Lacks conserved residue(s) required for the propagation of feature annotation.</text>
</comment>
<evidence type="ECO:0000256" key="6">
    <source>
        <dbReference type="RuleBase" id="RU369015"/>
    </source>
</evidence>
<dbReference type="SMART" id="SM00100">
    <property type="entry name" value="cNMP"/>
    <property type="match status" value="1"/>
</dbReference>
<comment type="similarity">
    <text evidence="6">Belongs to the potassium channel family. Plant (TC 1.A.1.4) subfamily.</text>
</comment>
<evidence type="ECO:0000256" key="4">
    <source>
        <dbReference type="ARBA" id="ARBA00022958"/>
    </source>
</evidence>
<feature type="region of interest" description="Disordered" evidence="7">
    <location>
        <begin position="405"/>
        <end position="429"/>
    </location>
</feature>
<comment type="domain">
    <text evidence="6">The segment S4 is probably the voltage-sensor and is characterized by a series of positively charged amino acids. The pore-forming region H5 is enclosed by the transmembrane segments S5 and S6 in the Shaker-type (1P/6TM) and contains the GYGD signature motif which seems to be involved in potassium selectivity.</text>
</comment>
<sequence>MEKDIRINYLFTRIIKLLTVELYCTHTAACIFYYLATTIPEQEEGYTWIGSLKLGDYSYSHFREIDLFRRYTTSLYFAIVTMATVGLLFSFLTTQIYMYTYVICIIINNFSCQITGYGDIHAVNLREMIFIVIYVSFDMILGAYLIGNITALIVKGSKTERFRDKTVEVMKYMYRNRLDKDLRNKIKGHLRMQYESSYTEAAVLQDIPILLRAKISHTLYMSFIEKAPLFKECSPEFKNQIVTKVHEEFFLPGEVILEQGNVVDQLYLVCHGKMEEVSIGQDGSEQLISHLEPDSTFGQNSIFCNIPQSCTVRVVDLCRLLRIEKQSLSNIIDIYFFDGKKIFDNLLKGNDGKFNLTEVESDIASHITQQESELALKVNNAANHGDLYQLKSLLKAGADLNKTDYNERSPLSVDENECQKKRTSSMEIS</sequence>
<dbReference type="Gene3D" id="1.10.287.630">
    <property type="entry name" value="Helix hairpin bin"/>
    <property type="match status" value="1"/>
</dbReference>
<keyword evidence="9" id="KW-1185">Reference proteome</keyword>
<proteinExistence type="inferred from homology"/>
<comment type="function">
    <text evidence="6">Potassium channel.</text>
</comment>
<dbReference type="InterPro" id="IPR014710">
    <property type="entry name" value="RmlC-like_jellyroll"/>
</dbReference>
<evidence type="ECO:0000256" key="7">
    <source>
        <dbReference type="SAM" id="MobiDB-lite"/>
    </source>
</evidence>
<keyword evidence="1 6" id="KW-0633">Potassium transport</keyword>
<evidence type="ECO:0000259" key="8">
    <source>
        <dbReference type="PROSITE" id="PS50042"/>
    </source>
</evidence>
<keyword evidence="3 6" id="KW-0851">Voltage-gated channel</keyword>
<keyword evidence="6" id="KW-0812">Transmembrane</keyword>
<dbReference type="SUPFAM" id="SSF81324">
    <property type="entry name" value="Voltage-gated potassium channels"/>
    <property type="match status" value="1"/>
</dbReference>
<feature type="domain" description="Cyclic nucleotide-binding" evidence="8">
    <location>
        <begin position="229"/>
        <end position="349"/>
    </location>
</feature>
<dbReference type="InterPro" id="IPR036770">
    <property type="entry name" value="Ankyrin_rpt-contain_sf"/>
</dbReference>
<feature type="transmembrane region" description="Helical" evidence="6">
    <location>
        <begin position="129"/>
        <end position="154"/>
    </location>
</feature>
<keyword evidence="6" id="KW-1133">Transmembrane helix</keyword>
<dbReference type="InterPro" id="IPR000595">
    <property type="entry name" value="cNMP-bd_dom"/>
</dbReference>
<gene>
    <name evidence="10" type="primary">LOC110777531</name>
</gene>
<dbReference type="InterPro" id="IPR018490">
    <property type="entry name" value="cNMP-bd_dom_sf"/>
</dbReference>
<dbReference type="Gene3D" id="2.60.120.10">
    <property type="entry name" value="Jelly Rolls"/>
    <property type="match status" value="1"/>
</dbReference>
<reference evidence="9" key="1">
    <citation type="journal article" date="2021" name="Nat. Commun.">
        <title>Genomic analyses provide insights into spinach domestication and the genetic basis of agronomic traits.</title>
        <authorList>
            <person name="Cai X."/>
            <person name="Sun X."/>
            <person name="Xu C."/>
            <person name="Sun H."/>
            <person name="Wang X."/>
            <person name="Ge C."/>
            <person name="Zhang Z."/>
            <person name="Wang Q."/>
            <person name="Fei Z."/>
            <person name="Jiao C."/>
            <person name="Wang Q."/>
        </authorList>
    </citation>
    <scope>NUCLEOTIDE SEQUENCE [LARGE SCALE GENOMIC DNA]</scope>
    <source>
        <strain evidence="9">cv. Varoflay</strain>
    </source>
</reference>
<dbReference type="RefSeq" id="XP_056682345.1">
    <property type="nucleotide sequence ID" value="XM_056826367.1"/>
</dbReference>
<accession>A0ABM3QG45</accession>
<keyword evidence="5 6" id="KW-0407">Ion channel</keyword>
<evidence type="ECO:0000256" key="3">
    <source>
        <dbReference type="ARBA" id="ARBA00022882"/>
    </source>
</evidence>
<dbReference type="PANTHER" id="PTHR45743:SF3">
    <property type="entry name" value="POTASSIUM CHANNEL SKOR"/>
    <property type="match status" value="1"/>
</dbReference>
<reference evidence="10" key="2">
    <citation type="submission" date="2025-08" db="UniProtKB">
        <authorList>
            <consortium name="RefSeq"/>
        </authorList>
    </citation>
    <scope>IDENTIFICATION</scope>
    <source>
        <tissue evidence="10">Leaf</tissue>
    </source>
</reference>
<dbReference type="Proteomes" id="UP000813463">
    <property type="component" value="Chromosome 4"/>
</dbReference>
<evidence type="ECO:0000256" key="1">
    <source>
        <dbReference type="ARBA" id="ARBA00022538"/>
    </source>
</evidence>
<comment type="subunit">
    <text evidence="6">The potassium channel is composed of a homo- or heterotetrameric complex of pore-forming subunits.</text>
</comment>
<dbReference type="CDD" id="cd00038">
    <property type="entry name" value="CAP_ED"/>
    <property type="match status" value="1"/>
</dbReference>
<keyword evidence="6" id="KW-0406">Ion transport</keyword>
<keyword evidence="2 6" id="KW-0631">Potassium channel</keyword>
<dbReference type="PANTHER" id="PTHR45743">
    <property type="entry name" value="POTASSIUM CHANNEL AKT1"/>
    <property type="match status" value="1"/>
</dbReference>
<dbReference type="Pfam" id="PF00027">
    <property type="entry name" value="cNMP_binding"/>
    <property type="match status" value="1"/>
</dbReference>
<keyword evidence="4 6" id="KW-0630">Potassium</keyword>
<dbReference type="Gene3D" id="1.10.287.70">
    <property type="match status" value="1"/>
</dbReference>
<evidence type="ECO:0000256" key="2">
    <source>
        <dbReference type="ARBA" id="ARBA00022826"/>
    </source>
</evidence>
<protein>
    <recommendedName>
        <fullName evidence="6">Potassium channel</fullName>
    </recommendedName>
</protein>
<dbReference type="GeneID" id="110777531"/>
<dbReference type="PROSITE" id="PS50042">
    <property type="entry name" value="CNMP_BINDING_3"/>
    <property type="match status" value="1"/>
</dbReference>
<dbReference type="Gene3D" id="1.25.40.20">
    <property type="entry name" value="Ankyrin repeat-containing domain"/>
    <property type="match status" value="1"/>
</dbReference>
<dbReference type="InterPro" id="IPR045319">
    <property type="entry name" value="KAT/AKT"/>
</dbReference>
<evidence type="ECO:0000313" key="10">
    <source>
        <dbReference type="RefSeq" id="XP_056682345.1"/>
    </source>
</evidence>
<dbReference type="SUPFAM" id="SSF51206">
    <property type="entry name" value="cAMP-binding domain-like"/>
    <property type="match status" value="1"/>
</dbReference>
<evidence type="ECO:0000256" key="5">
    <source>
        <dbReference type="ARBA" id="ARBA00023303"/>
    </source>
</evidence>
<feature type="transmembrane region" description="Helical" evidence="6">
    <location>
        <begin position="73"/>
        <end position="92"/>
    </location>
</feature>
<keyword evidence="6" id="KW-0472">Membrane</keyword>
<organism evidence="9 10">
    <name type="scientific">Spinacia oleracea</name>
    <name type="common">Spinach</name>
    <dbReference type="NCBI Taxonomy" id="3562"/>
    <lineage>
        <taxon>Eukaryota</taxon>
        <taxon>Viridiplantae</taxon>
        <taxon>Streptophyta</taxon>
        <taxon>Embryophyta</taxon>
        <taxon>Tracheophyta</taxon>
        <taxon>Spermatophyta</taxon>
        <taxon>Magnoliopsida</taxon>
        <taxon>eudicotyledons</taxon>
        <taxon>Gunneridae</taxon>
        <taxon>Pentapetalae</taxon>
        <taxon>Caryophyllales</taxon>
        <taxon>Chenopodiaceae</taxon>
        <taxon>Chenopodioideae</taxon>
        <taxon>Anserineae</taxon>
        <taxon>Spinacia</taxon>
    </lineage>
</organism>
<comment type="subcellular location">
    <subcellularLocation>
        <location evidence="6">Membrane</location>
        <topology evidence="6">Multi-pass membrane protein</topology>
    </subcellularLocation>
</comment>
<keyword evidence="6" id="KW-0813">Transport</keyword>
<name>A0ABM3QG45_SPIOL</name>
<feature type="transmembrane region" description="Helical" evidence="6">
    <location>
        <begin position="98"/>
        <end position="117"/>
    </location>
</feature>